<evidence type="ECO:0000256" key="4">
    <source>
        <dbReference type="ARBA" id="ARBA00022692"/>
    </source>
</evidence>
<evidence type="ECO:0000256" key="5">
    <source>
        <dbReference type="ARBA" id="ARBA00022989"/>
    </source>
</evidence>
<dbReference type="Gene3D" id="1.10.287.1260">
    <property type="match status" value="1"/>
</dbReference>
<evidence type="ECO:0000313" key="11">
    <source>
        <dbReference type="Proteomes" id="UP000230882"/>
    </source>
</evidence>
<evidence type="ECO:0000259" key="8">
    <source>
        <dbReference type="Pfam" id="PF00924"/>
    </source>
</evidence>
<comment type="subcellular location">
    <subcellularLocation>
        <location evidence="1">Cell membrane</location>
        <topology evidence="1">Multi-pass membrane protein</topology>
    </subcellularLocation>
</comment>
<comment type="similarity">
    <text evidence="2">Belongs to the MscS (TC 1.A.23) family.</text>
</comment>
<evidence type="ECO:0000259" key="9">
    <source>
        <dbReference type="Pfam" id="PF21082"/>
    </source>
</evidence>
<feature type="domain" description="Mechanosensitive ion channel MscS" evidence="8">
    <location>
        <begin position="103"/>
        <end position="177"/>
    </location>
</feature>
<organism evidence="10 11">
    <name type="scientific">bacterium (Candidatus Gribaldobacteria) CG10_big_fil_rev_8_21_14_0_10_37_46</name>
    <dbReference type="NCBI Taxonomy" id="2014276"/>
    <lineage>
        <taxon>Bacteria</taxon>
        <taxon>Candidatus Gribaldobacteria</taxon>
    </lineage>
</organism>
<gene>
    <name evidence="10" type="ORF">COU02_01775</name>
</gene>
<evidence type="ECO:0000256" key="6">
    <source>
        <dbReference type="ARBA" id="ARBA00023136"/>
    </source>
</evidence>
<dbReference type="Proteomes" id="UP000230882">
    <property type="component" value="Unassembled WGS sequence"/>
</dbReference>
<dbReference type="GO" id="GO:0008381">
    <property type="term" value="F:mechanosensitive monoatomic ion channel activity"/>
    <property type="evidence" value="ECO:0007669"/>
    <property type="project" value="InterPro"/>
</dbReference>
<dbReference type="InterPro" id="IPR011014">
    <property type="entry name" value="MscS_channel_TM-2"/>
</dbReference>
<dbReference type="PANTHER" id="PTHR30221">
    <property type="entry name" value="SMALL-CONDUCTANCE MECHANOSENSITIVE CHANNEL"/>
    <property type="match status" value="1"/>
</dbReference>
<feature type="domain" description="Mechanosensitive ion channel MscS C-terminal" evidence="9">
    <location>
        <begin position="185"/>
        <end position="261"/>
    </location>
</feature>
<evidence type="ECO:0008006" key="12">
    <source>
        <dbReference type="Google" id="ProtNLM"/>
    </source>
</evidence>
<dbReference type="PANTHER" id="PTHR30221:SF1">
    <property type="entry name" value="SMALL-CONDUCTANCE MECHANOSENSITIVE CHANNEL"/>
    <property type="match status" value="1"/>
</dbReference>
<evidence type="ECO:0000313" key="10">
    <source>
        <dbReference type="EMBL" id="PIR90876.1"/>
    </source>
</evidence>
<keyword evidence="5 7" id="KW-1133">Transmembrane helix</keyword>
<dbReference type="SUPFAM" id="SSF50182">
    <property type="entry name" value="Sm-like ribonucleoproteins"/>
    <property type="match status" value="1"/>
</dbReference>
<dbReference type="Pfam" id="PF00924">
    <property type="entry name" value="MS_channel_2nd"/>
    <property type="match status" value="1"/>
</dbReference>
<evidence type="ECO:0000256" key="2">
    <source>
        <dbReference type="ARBA" id="ARBA00008017"/>
    </source>
</evidence>
<keyword evidence="4 7" id="KW-0812">Transmembrane</keyword>
<dbReference type="AlphaFoldDB" id="A0A2H0UVJ8"/>
<dbReference type="InterPro" id="IPR011066">
    <property type="entry name" value="MscS_channel_C_sf"/>
</dbReference>
<dbReference type="SUPFAM" id="SSF82861">
    <property type="entry name" value="Mechanosensitive channel protein MscS (YggB), transmembrane region"/>
    <property type="match status" value="1"/>
</dbReference>
<evidence type="ECO:0000256" key="3">
    <source>
        <dbReference type="ARBA" id="ARBA00022475"/>
    </source>
</evidence>
<dbReference type="Gene3D" id="3.30.70.100">
    <property type="match status" value="1"/>
</dbReference>
<name>A0A2H0UVJ8_9BACT</name>
<comment type="caution">
    <text evidence="10">The sequence shown here is derived from an EMBL/GenBank/DDBJ whole genome shotgun (WGS) entry which is preliminary data.</text>
</comment>
<dbReference type="EMBL" id="PFAU01000043">
    <property type="protein sequence ID" value="PIR90876.1"/>
    <property type="molecule type" value="Genomic_DNA"/>
</dbReference>
<dbReference type="Gene3D" id="2.30.30.60">
    <property type="match status" value="1"/>
</dbReference>
<feature type="transmembrane region" description="Helical" evidence="7">
    <location>
        <begin position="12"/>
        <end position="35"/>
    </location>
</feature>
<dbReference type="SUPFAM" id="SSF82689">
    <property type="entry name" value="Mechanosensitive channel protein MscS (YggB), C-terminal domain"/>
    <property type="match status" value="1"/>
</dbReference>
<protein>
    <recommendedName>
        <fullName evidence="12">Mechanosensitive ion channel protein MscS</fullName>
    </recommendedName>
</protein>
<evidence type="ECO:0000256" key="7">
    <source>
        <dbReference type="SAM" id="Phobius"/>
    </source>
</evidence>
<reference evidence="11" key="1">
    <citation type="submission" date="2017-09" db="EMBL/GenBank/DDBJ databases">
        <title>Depth-based differentiation of microbial function through sediment-hosted aquifers and enrichment of novel symbionts in the deep terrestrial subsurface.</title>
        <authorList>
            <person name="Probst A.J."/>
            <person name="Ladd B."/>
            <person name="Jarett J.K."/>
            <person name="Geller-Mcgrath D.E."/>
            <person name="Sieber C.M.K."/>
            <person name="Emerson J.B."/>
            <person name="Anantharaman K."/>
            <person name="Thomas B.C."/>
            <person name="Malmstrom R."/>
            <person name="Stieglmeier M."/>
            <person name="Klingl A."/>
            <person name="Woyke T."/>
            <person name="Ryan C.M."/>
            <person name="Banfield J.F."/>
        </authorList>
    </citation>
    <scope>NUCLEOTIDE SEQUENCE [LARGE SCALE GENOMIC DNA]</scope>
</reference>
<dbReference type="InterPro" id="IPR023408">
    <property type="entry name" value="MscS_beta-dom_sf"/>
</dbReference>
<dbReference type="InterPro" id="IPR049278">
    <property type="entry name" value="MS_channel_C"/>
</dbReference>
<proteinExistence type="inferred from homology"/>
<keyword evidence="6 7" id="KW-0472">Membrane</keyword>
<dbReference type="GO" id="GO:0005886">
    <property type="term" value="C:plasma membrane"/>
    <property type="evidence" value="ECO:0007669"/>
    <property type="project" value="UniProtKB-SubCell"/>
</dbReference>
<dbReference type="Pfam" id="PF21082">
    <property type="entry name" value="MS_channel_3rd"/>
    <property type="match status" value="1"/>
</dbReference>
<sequence length="279" mass="32197">MTNFINQIEWSLFIKVLFTIVFVLVLYWFFCYLLNVLKRYLLKKAKNKKECSNIHIFSRAIKYLMMFFLVIFAILSYAGSLASLGLVAGLLSAALGWALQRPITGMAAWLMLVIKRPFEIGDRVIIGNVKGDISSITLTHVHIREIGGTIPSEEISGRLILIPNAKLFEENIINYTKKSNFILDEVSFSITFESDIDEAKKIAKESARIILKDYVKDIKEVYIRTYFQPSGVDIFVRYLTLVPKRNEISSRITEEIFKKVKASQKVRFAYYHSEILLKR</sequence>
<evidence type="ECO:0000256" key="1">
    <source>
        <dbReference type="ARBA" id="ARBA00004651"/>
    </source>
</evidence>
<keyword evidence="3" id="KW-1003">Cell membrane</keyword>
<dbReference type="InterPro" id="IPR006685">
    <property type="entry name" value="MscS_channel_2nd"/>
</dbReference>
<accession>A0A2H0UVJ8</accession>
<dbReference type="InterPro" id="IPR010920">
    <property type="entry name" value="LSM_dom_sf"/>
</dbReference>
<dbReference type="InterPro" id="IPR045275">
    <property type="entry name" value="MscS_archaea/bacteria_type"/>
</dbReference>